<sequence length="346" mass="39010">MPAFEVTPPGQGSRLPDEVLHDVISVSYTDDITTIDSFQLTVNNWDARTRTFKYSDGSTFLPGKQLELWMGYRGKDPLRRLITGEITSLQPNFPSDGAPTLTVSALNVLHRFRKKQETHPYLNKTDSQIARQVAARLGVPVHTRPDNERPYPYIVQDNQYDVVFLIERARRIGYDLWVEEDQRTGKSTLHFEPSENLKPVTYQLTWGKSLVQFQPTLTTANQVGQVTVRAWNRSAGKMITVTAQRPPSQQDADVESSFNQREDITSVVVADEAEAKRVAADRLRDIAHEMVTGTGSTVGLPDLRAGRRMSIDGLGTRFNGRYFVTGTTHTLDDSGYVTQFTCRRDD</sequence>
<reference evidence="1 2" key="1">
    <citation type="submission" date="2019-06" db="EMBL/GenBank/DDBJ databases">
        <title>Description of Kitasatospora acidophila sp. nov. isolated from pine grove soil, and reclassification of Streptomyces novaecaesareae to Kitasatospora novaeceasareae comb. nov.</title>
        <authorList>
            <person name="Kim M.J."/>
        </authorList>
    </citation>
    <scope>NUCLEOTIDE SEQUENCE [LARGE SCALE GENOMIC DNA]</scope>
    <source>
        <strain evidence="1 2">MMS16-CNU292</strain>
    </source>
</reference>
<dbReference type="OrthoDB" id="1907165at2"/>
<protein>
    <submittedName>
        <fullName evidence="1">Phage late control D family protein</fullName>
    </submittedName>
</protein>
<dbReference type="Proteomes" id="UP000319103">
    <property type="component" value="Unassembled WGS sequence"/>
</dbReference>
<dbReference type="SUPFAM" id="SSF69279">
    <property type="entry name" value="Phage tail proteins"/>
    <property type="match status" value="1"/>
</dbReference>
<dbReference type="EMBL" id="VIGB01000003">
    <property type="protein sequence ID" value="TQF06857.1"/>
    <property type="molecule type" value="Genomic_DNA"/>
</dbReference>
<keyword evidence="2" id="KW-1185">Reference proteome</keyword>
<comment type="caution">
    <text evidence="1">The sequence shown here is derived from an EMBL/GenBank/DDBJ whole genome shotgun (WGS) entry which is preliminary data.</text>
</comment>
<name>A0A540WD91_9ACTN</name>
<gene>
    <name evidence="1" type="ORF">E6W39_37540</name>
</gene>
<organism evidence="1 2">
    <name type="scientific">Kitasatospora acidiphila</name>
    <dbReference type="NCBI Taxonomy" id="2567942"/>
    <lineage>
        <taxon>Bacteria</taxon>
        <taxon>Bacillati</taxon>
        <taxon>Actinomycetota</taxon>
        <taxon>Actinomycetes</taxon>
        <taxon>Kitasatosporales</taxon>
        <taxon>Streptomycetaceae</taxon>
        <taxon>Kitasatospora</taxon>
    </lineage>
</organism>
<dbReference type="Pfam" id="PF05954">
    <property type="entry name" value="Phage_GPD"/>
    <property type="match status" value="1"/>
</dbReference>
<evidence type="ECO:0000313" key="2">
    <source>
        <dbReference type="Proteomes" id="UP000319103"/>
    </source>
</evidence>
<proteinExistence type="predicted"/>
<accession>A0A540WD91</accession>
<evidence type="ECO:0000313" key="1">
    <source>
        <dbReference type="EMBL" id="TQF06857.1"/>
    </source>
</evidence>
<dbReference type="AlphaFoldDB" id="A0A540WD91"/>